<name>A0A1I1G243_9GAMM</name>
<feature type="active site" description="Proton donor" evidence="5">
    <location>
        <position position="125"/>
    </location>
</feature>
<feature type="active site" evidence="5">
    <location>
        <position position="14"/>
    </location>
</feature>
<dbReference type="RefSeq" id="WP_175489555.1">
    <property type="nucleotide sequence ID" value="NZ_FOLY01000001.1"/>
</dbReference>
<dbReference type="PRINTS" id="PR00719">
    <property type="entry name" value="LMWPTPASE"/>
</dbReference>
<evidence type="ECO:0000256" key="5">
    <source>
        <dbReference type="PIRSR" id="PIRSR617867-1"/>
    </source>
</evidence>
<dbReference type="Proteomes" id="UP000199046">
    <property type="component" value="Unassembled WGS sequence"/>
</dbReference>
<feature type="active site" description="Nucleophile" evidence="5">
    <location>
        <position position="8"/>
    </location>
</feature>
<evidence type="ECO:0000259" key="6">
    <source>
        <dbReference type="SMART" id="SM00226"/>
    </source>
</evidence>
<accession>A0A1I1G243</accession>
<dbReference type="AlphaFoldDB" id="A0A1I1G243"/>
<evidence type="ECO:0000256" key="2">
    <source>
        <dbReference type="ARBA" id="ARBA00013064"/>
    </source>
</evidence>
<dbReference type="STRING" id="402385.SAMN05421848_0312"/>
<dbReference type="EMBL" id="FOLY01000001">
    <property type="protein sequence ID" value="SFC03898.1"/>
    <property type="molecule type" value="Genomic_DNA"/>
</dbReference>
<dbReference type="EC" id="3.1.3.48" evidence="2"/>
<keyword evidence="8" id="KW-1185">Reference proteome</keyword>
<evidence type="ECO:0000256" key="4">
    <source>
        <dbReference type="ARBA" id="ARBA00022912"/>
    </source>
</evidence>
<proteinExistence type="inferred from homology"/>
<dbReference type="SUPFAM" id="SSF52788">
    <property type="entry name" value="Phosphotyrosine protein phosphatases I"/>
    <property type="match status" value="1"/>
</dbReference>
<dbReference type="PANTHER" id="PTHR11717">
    <property type="entry name" value="LOW MOLECULAR WEIGHT PROTEIN TYROSINE PHOSPHATASE"/>
    <property type="match status" value="1"/>
</dbReference>
<evidence type="ECO:0000313" key="7">
    <source>
        <dbReference type="EMBL" id="SFC03898.1"/>
    </source>
</evidence>
<keyword evidence="4" id="KW-0904">Protein phosphatase</keyword>
<dbReference type="InterPro" id="IPR050438">
    <property type="entry name" value="LMW_PTPase"/>
</dbReference>
<evidence type="ECO:0000313" key="8">
    <source>
        <dbReference type="Proteomes" id="UP000199046"/>
    </source>
</evidence>
<reference evidence="8" key="1">
    <citation type="submission" date="2016-10" db="EMBL/GenBank/DDBJ databases">
        <authorList>
            <person name="Varghese N."/>
            <person name="Submissions S."/>
        </authorList>
    </citation>
    <scope>NUCLEOTIDE SEQUENCE [LARGE SCALE GENOMIC DNA]</scope>
    <source>
        <strain evidence="8">DSM 23439</strain>
    </source>
</reference>
<organism evidence="7 8">
    <name type="scientific">Kushneria avicenniae</name>
    <dbReference type="NCBI Taxonomy" id="402385"/>
    <lineage>
        <taxon>Bacteria</taxon>
        <taxon>Pseudomonadati</taxon>
        <taxon>Pseudomonadota</taxon>
        <taxon>Gammaproteobacteria</taxon>
        <taxon>Oceanospirillales</taxon>
        <taxon>Halomonadaceae</taxon>
        <taxon>Kushneria</taxon>
    </lineage>
</organism>
<dbReference type="GO" id="GO:0004725">
    <property type="term" value="F:protein tyrosine phosphatase activity"/>
    <property type="evidence" value="ECO:0007669"/>
    <property type="project" value="UniProtKB-EC"/>
</dbReference>
<keyword evidence="3" id="KW-0378">Hydrolase</keyword>
<dbReference type="Gene3D" id="3.40.50.2300">
    <property type="match status" value="1"/>
</dbReference>
<protein>
    <recommendedName>
        <fullName evidence="2">protein-tyrosine-phosphatase</fullName>
        <ecNumber evidence="2">3.1.3.48</ecNumber>
    </recommendedName>
</protein>
<dbReference type="CDD" id="cd16343">
    <property type="entry name" value="LMWPTP"/>
    <property type="match status" value="1"/>
</dbReference>
<gene>
    <name evidence="7" type="ORF">SAMN05421848_0312</name>
</gene>
<comment type="similarity">
    <text evidence="1">Belongs to the low molecular weight phosphotyrosine protein phosphatase family.</text>
</comment>
<evidence type="ECO:0000256" key="3">
    <source>
        <dbReference type="ARBA" id="ARBA00022801"/>
    </source>
</evidence>
<dbReference type="Pfam" id="PF01451">
    <property type="entry name" value="LMWPc"/>
    <property type="match status" value="1"/>
</dbReference>
<dbReference type="SMART" id="SM00226">
    <property type="entry name" value="LMWPc"/>
    <property type="match status" value="1"/>
</dbReference>
<evidence type="ECO:0000256" key="1">
    <source>
        <dbReference type="ARBA" id="ARBA00011063"/>
    </source>
</evidence>
<dbReference type="InterPro" id="IPR023485">
    <property type="entry name" value="Ptyr_pPase"/>
</dbReference>
<sequence>MIRVLFVCLGNICRSPMAEGFFRQMLEQSGLEARIETDSCGVGDYHVGEPPDPRAIREARQRGVDIGSLRGRVIRPDDFDRFDHVLCMDGSNLEALRRMVPNGAHAHVGLLMDFAEENAGEEVGDPYFGSTDSFEQVADQIAAGCRGLLEQLQRRDIQG</sequence>
<dbReference type="InterPro" id="IPR017867">
    <property type="entry name" value="Tyr_phospatase_low_mol_wt"/>
</dbReference>
<dbReference type="InterPro" id="IPR036196">
    <property type="entry name" value="Ptyr_pPase_sf"/>
</dbReference>
<feature type="domain" description="Phosphotyrosine protein phosphatase I" evidence="6">
    <location>
        <begin position="2"/>
        <end position="151"/>
    </location>
</feature>
<dbReference type="PANTHER" id="PTHR11717:SF7">
    <property type="entry name" value="LOW MOLECULAR WEIGHT PHOSPHOTYROSINE PROTEIN PHOSPHATASE"/>
    <property type="match status" value="1"/>
</dbReference>